<feature type="transmembrane region" description="Helical" evidence="1">
    <location>
        <begin position="239"/>
        <end position="261"/>
    </location>
</feature>
<keyword evidence="1" id="KW-1133">Transmembrane helix</keyword>
<keyword evidence="5" id="KW-1185">Reference proteome</keyword>
<evidence type="ECO:0000256" key="1">
    <source>
        <dbReference type="SAM" id="Phobius"/>
    </source>
</evidence>
<evidence type="ECO:0000313" key="4">
    <source>
        <dbReference type="EMBL" id="KIW10772.1"/>
    </source>
</evidence>
<organism evidence="4 5">
    <name type="scientific">Exophiala spinifera</name>
    <dbReference type="NCBI Taxonomy" id="91928"/>
    <lineage>
        <taxon>Eukaryota</taxon>
        <taxon>Fungi</taxon>
        <taxon>Dikarya</taxon>
        <taxon>Ascomycota</taxon>
        <taxon>Pezizomycotina</taxon>
        <taxon>Eurotiomycetes</taxon>
        <taxon>Chaetothyriomycetidae</taxon>
        <taxon>Chaetothyriales</taxon>
        <taxon>Herpotrichiellaceae</taxon>
        <taxon>Exophiala</taxon>
    </lineage>
</organism>
<feature type="transmembrane region" description="Helical" evidence="1">
    <location>
        <begin position="721"/>
        <end position="740"/>
    </location>
</feature>
<feature type="domain" description="DUF7928" evidence="3">
    <location>
        <begin position="54"/>
        <end position="201"/>
    </location>
</feature>
<dbReference type="InterPro" id="IPR057688">
    <property type="entry name" value="DUF7928"/>
</dbReference>
<feature type="transmembrane region" description="Helical" evidence="1">
    <location>
        <begin position="843"/>
        <end position="868"/>
    </location>
</feature>
<feature type="transmembrane region" description="Helical" evidence="1">
    <location>
        <begin position="760"/>
        <end position="779"/>
    </location>
</feature>
<accession>A0A0D1ZCK6</accession>
<dbReference type="PANTHER" id="PTHR35408">
    <property type="entry name" value="CHROMOSOME 15, WHOLE GENOME SHOTGUN SEQUENCE"/>
    <property type="match status" value="1"/>
</dbReference>
<evidence type="ECO:0000259" key="2">
    <source>
        <dbReference type="Pfam" id="PF13632"/>
    </source>
</evidence>
<dbReference type="HOGENOM" id="CLU_008220_0_0_1"/>
<dbReference type="RefSeq" id="XP_016230988.1">
    <property type="nucleotide sequence ID" value="XM_016384386.1"/>
</dbReference>
<dbReference type="AlphaFoldDB" id="A0A0D1ZCK6"/>
<evidence type="ECO:0000313" key="5">
    <source>
        <dbReference type="Proteomes" id="UP000053328"/>
    </source>
</evidence>
<dbReference type="STRING" id="91928.A0A0D1ZCK6"/>
<dbReference type="Pfam" id="PF13632">
    <property type="entry name" value="Glyco_trans_2_3"/>
    <property type="match status" value="1"/>
</dbReference>
<keyword evidence="1" id="KW-0472">Membrane</keyword>
<dbReference type="GeneID" id="27337154"/>
<sequence length="877" mass="99753">MEMNPVPRTPESVYSNDRFDSTWEPSFALRSPSRMSMASQADSSAPLGTAGAFKCDIMIKFLRQRQKEKLWSNNDTEEGVVLKRAKNDFICQPSELLFARNGLFEQISCLNVKVAMTVRTDVVQSFLQISQLPYIPYLDGLRIQVLPNMNLLSNCKKHHFAAFIRDPALLVVWHDDPEQIISRAEQIEQHLVSLLWKDDNTIFKGASPNRTPSINVAENVDASSEEEGRRYDDKPRRTLLYQSILMCFVGILVVLTIGLGWRKVVVEVKIDHSYLRLVLAIVILPQIWLGWFFFQTLVNGISQIIGPVNQMDSNSRSFSGLRSKRIETESLPHVTVQCPVYKEGLWSVIDPTMVSIREAISTYEMQGGSVNIFVNDDGMQLLSPDQVKEREEYYEEHNIGWVARPKHNPGPNFKDGEKPFIRPGKFKKASNMNYSMNVSARIEDGLARIPRHEKRSQQDEDKAYQEVLDQLLKEDQGRTWAQGDVRIGDYILIVDSDTRVPADCFLDMVSEMEASPQVAIIQYSSGVMNVTSSFFEKGITFFTNLVYTAIQFAVANGDIAPFVGHNAILRWSAIQDIAYEDDGVEKYWAETTVSEDFDMALRLQSKGYDLRFSTYFGPDGFQEGVSLTVYDELARWEKYAYGCSELIFNPLRYWPTRGPVTPLFRRFMFSSMSLMAKITIMSYIGTYYAIASAWILTAMNYFLIGWFNGYLDHYYVDSFKIYFSIVVVFQALGTISLAVLRYRVSGRSLLGSLFENLKWLPLLTIFLGGISLHVSQAIASHMFSVDMTWGATAKEATRTSFFAEVPVILRRFKFTFTFCLVTITTMIVLAGVGPLGRLVPHDWLITGFTAIWPLALVVAFHFLLPLVLNPGLMQFTF</sequence>
<evidence type="ECO:0000259" key="3">
    <source>
        <dbReference type="Pfam" id="PF25550"/>
    </source>
</evidence>
<dbReference type="EMBL" id="KN847499">
    <property type="protein sequence ID" value="KIW10772.1"/>
    <property type="molecule type" value="Genomic_DNA"/>
</dbReference>
<dbReference type="SUPFAM" id="SSF53448">
    <property type="entry name" value="Nucleotide-diphospho-sugar transferases"/>
    <property type="match status" value="1"/>
</dbReference>
<reference evidence="4 5" key="1">
    <citation type="submission" date="2015-01" db="EMBL/GenBank/DDBJ databases">
        <title>The Genome Sequence of Exophiala spinifera CBS89968.</title>
        <authorList>
            <consortium name="The Broad Institute Genomics Platform"/>
            <person name="Cuomo C."/>
            <person name="de Hoog S."/>
            <person name="Gorbushina A."/>
            <person name="Stielow B."/>
            <person name="Teixiera M."/>
            <person name="Abouelleil A."/>
            <person name="Chapman S.B."/>
            <person name="Priest M."/>
            <person name="Young S.K."/>
            <person name="Wortman J."/>
            <person name="Nusbaum C."/>
            <person name="Birren B."/>
        </authorList>
    </citation>
    <scope>NUCLEOTIDE SEQUENCE [LARGE SCALE GENOMIC DNA]</scope>
    <source>
        <strain evidence="4 5">CBS 89968</strain>
    </source>
</reference>
<dbReference type="Gene3D" id="3.90.550.10">
    <property type="entry name" value="Spore Coat Polysaccharide Biosynthesis Protein SpsA, Chain A"/>
    <property type="match status" value="1"/>
</dbReference>
<feature type="transmembrane region" description="Helical" evidence="1">
    <location>
        <begin position="814"/>
        <end position="836"/>
    </location>
</feature>
<feature type="domain" description="Glycosyltransferase 2-like" evidence="2">
    <location>
        <begin position="490"/>
        <end position="698"/>
    </location>
</feature>
<dbReference type="InterPro" id="IPR029044">
    <property type="entry name" value="Nucleotide-diphossugar_trans"/>
</dbReference>
<feature type="transmembrane region" description="Helical" evidence="1">
    <location>
        <begin position="674"/>
        <end position="701"/>
    </location>
</feature>
<dbReference type="Pfam" id="PF25550">
    <property type="entry name" value="DUF7928"/>
    <property type="match status" value="1"/>
</dbReference>
<feature type="transmembrane region" description="Helical" evidence="1">
    <location>
        <begin position="273"/>
        <end position="294"/>
    </location>
</feature>
<name>A0A0D1ZCK6_9EURO</name>
<dbReference type="VEuPathDB" id="FungiDB:PV08_10071"/>
<proteinExistence type="predicted"/>
<dbReference type="Proteomes" id="UP000053328">
    <property type="component" value="Unassembled WGS sequence"/>
</dbReference>
<dbReference type="InterPro" id="IPR001173">
    <property type="entry name" value="Glyco_trans_2-like"/>
</dbReference>
<dbReference type="PANTHER" id="PTHR35408:SF3">
    <property type="entry name" value="GLYCOSYLTRANSFERASE 2-LIKE DOMAIN-CONTAINING PROTEIN"/>
    <property type="match status" value="1"/>
</dbReference>
<gene>
    <name evidence="4" type="ORF">PV08_10071</name>
</gene>
<keyword evidence="1" id="KW-0812">Transmembrane</keyword>
<protein>
    <submittedName>
        <fullName evidence="4">Uncharacterized protein</fullName>
    </submittedName>
</protein>
<dbReference type="OrthoDB" id="38531at2759"/>